<comment type="subcellular location">
    <subcellularLocation>
        <location evidence="1">Membrane</location>
        <topology evidence="1">Single-pass type I membrane protein</topology>
    </subcellularLocation>
</comment>
<reference evidence="17 18" key="1">
    <citation type="journal article" date="2018" name="Mol. Plant">
        <title>The genome of Artemisia annua provides insight into the evolution of Asteraceae family and artemisinin biosynthesis.</title>
        <authorList>
            <person name="Shen Q."/>
            <person name="Zhang L."/>
            <person name="Liao Z."/>
            <person name="Wang S."/>
            <person name="Yan T."/>
            <person name="Shi P."/>
            <person name="Liu M."/>
            <person name="Fu X."/>
            <person name="Pan Q."/>
            <person name="Wang Y."/>
            <person name="Lv Z."/>
            <person name="Lu X."/>
            <person name="Zhang F."/>
            <person name="Jiang W."/>
            <person name="Ma Y."/>
            <person name="Chen M."/>
            <person name="Hao X."/>
            <person name="Li L."/>
            <person name="Tang Y."/>
            <person name="Lv G."/>
            <person name="Zhou Y."/>
            <person name="Sun X."/>
            <person name="Brodelius P.E."/>
            <person name="Rose J.K.C."/>
            <person name="Tang K."/>
        </authorList>
    </citation>
    <scope>NUCLEOTIDE SEQUENCE [LARGE SCALE GENOMIC DNA]</scope>
    <source>
        <strain evidence="18">cv. Huhao1</strain>
        <tissue evidence="17">Leaf</tissue>
    </source>
</reference>
<dbReference type="STRING" id="35608.A0A2U1MJH6"/>
<dbReference type="Pfam" id="PF07714">
    <property type="entry name" value="PK_Tyr_Ser-Thr"/>
    <property type="match status" value="1"/>
</dbReference>
<dbReference type="AlphaFoldDB" id="A0A2U1MJH6"/>
<dbReference type="InterPro" id="IPR008266">
    <property type="entry name" value="Tyr_kinase_AS"/>
</dbReference>
<dbReference type="PROSITE" id="PS00109">
    <property type="entry name" value="PROTEIN_KINASE_TYR"/>
    <property type="match status" value="1"/>
</dbReference>
<dbReference type="Gene3D" id="3.30.200.20">
    <property type="entry name" value="Phosphorylase Kinase, domain 1"/>
    <property type="match status" value="2"/>
</dbReference>
<dbReference type="PROSITE" id="PS00107">
    <property type="entry name" value="PROTEIN_KINASE_ATP"/>
    <property type="match status" value="1"/>
</dbReference>
<evidence type="ECO:0000256" key="2">
    <source>
        <dbReference type="ARBA" id="ARBA00022527"/>
    </source>
</evidence>
<evidence type="ECO:0000259" key="16">
    <source>
        <dbReference type="PROSITE" id="PS50011"/>
    </source>
</evidence>
<evidence type="ECO:0000256" key="11">
    <source>
        <dbReference type="ARBA" id="ARBA00022989"/>
    </source>
</evidence>
<keyword evidence="4" id="KW-0808">Transferase</keyword>
<keyword evidence="11" id="KW-1133">Transmembrane helix</keyword>
<sequence length="654" mass="73515">MLNPTVQEVDTSLILESMQPCSQFSYSEIQVATQNFDESLVIGCGGFGKVYKGTIIYKASRLTVAVKRLDSTSNQGASEFWAEVKMLSKLRHSHLVSLIGYCNDGQEMVLVYDYMPHGTLADRLHKHRVPLTWVRRLKICIGAARGLDYLHTDMGIKPRVIHRDVKSSNILLDNKWAAKISDFGLSKIGPIDQRSTYVKTLVKGTFGYIDPDYFHTGKLTRKSDVYAFGVVLFEVLCGKQAVDRSIDEEHWGLATWAQDSIKEGKLKHIVDSNLKGTISSKCLKEFAQLAVRCLHNHPKQRPTMAEVVVGLESILASQEKYNKTLLPVDIKIFGIRVPAFLFPSSRENSVATENFSEANLISEDIFGFMHKGKLQNGHNITIVGPYSNTKHGLCMNEVSILVKLEHENLVQLIGYCIDGTNVFLVYDFAPYSTLDCFIYDRDCAPLDWDSRCKIILGVARALEYLHAYSPIRIIHRDVRPDNILLDYSLEPKLSCFSLAACYTIDEPGCFNVVNYGTTGHMAPESFLDNGCLTTKADVFSFGIAVLETISGYKIYNEIPGTNKWLVDYVWSNWIEGTYTNILDPWIDADSSSMRRFTHIALLCIQDKPTMRPTMDEVLAMLLDSSSIDLPIPNEPRWAITNDLDDVYASESNGV</sequence>
<evidence type="ECO:0000256" key="6">
    <source>
        <dbReference type="ARBA" id="ARBA00022729"/>
    </source>
</evidence>
<dbReference type="InterPro" id="IPR020635">
    <property type="entry name" value="Tyr_kinase_cat_dom"/>
</dbReference>
<keyword evidence="9 17" id="KW-0418">Kinase</keyword>
<evidence type="ECO:0000256" key="12">
    <source>
        <dbReference type="ARBA" id="ARBA00023136"/>
    </source>
</evidence>
<dbReference type="InterPro" id="IPR051824">
    <property type="entry name" value="LRR_Rcpt-Like_S/T_Kinase"/>
</dbReference>
<keyword evidence="10 15" id="KW-0067">ATP-binding</keyword>
<dbReference type="PROSITE" id="PS00108">
    <property type="entry name" value="PROTEIN_KINASE_ST"/>
    <property type="match status" value="1"/>
</dbReference>
<dbReference type="PROSITE" id="PS50011">
    <property type="entry name" value="PROTEIN_KINASE_DOM"/>
    <property type="match status" value="2"/>
</dbReference>
<name>A0A2U1MJH6_ARTAN</name>
<keyword evidence="5" id="KW-0812">Transmembrane</keyword>
<keyword evidence="3" id="KW-0597">Phosphoprotein</keyword>
<keyword evidence="12" id="KW-0472">Membrane</keyword>
<dbReference type="GO" id="GO:0004674">
    <property type="term" value="F:protein serine/threonine kinase activity"/>
    <property type="evidence" value="ECO:0007669"/>
    <property type="project" value="UniProtKB-KW"/>
</dbReference>
<keyword evidence="6" id="KW-0732">Signal</keyword>
<evidence type="ECO:0000256" key="4">
    <source>
        <dbReference type="ARBA" id="ARBA00022679"/>
    </source>
</evidence>
<evidence type="ECO:0000313" key="18">
    <source>
        <dbReference type="Proteomes" id="UP000245207"/>
    </source>
</evidence>
<dbReference type="InterPro" id="IPR001245">
    <property type="entry name" value="Ser-Thr/Tyr_kinase_cat_dom"/>
</dbReference>
<feature type="domain" description="Protein kinase" evidence="16">
    <location>
        <begin position="36"/>
        <end position="315"/>
    </location>
</feature>
<dbReference type="FunFam" id="1.10.510.10:FF:000129">
    <property type="entry name" value="cysteine-rich receptor-like protein kinase 10"/>
    <property type="match status" value="1"/>
</dbReference>
<evidence type="ECO:0000313" key="17">
    <source>
        <dbReference type="EMBL" id="PWA61423.1"/>
    </source>
</evidence>
<dbReference type="InterPro" id="IPR017441">
    <property type="entry name" value="Protein_kinase_ATP_BS"/>
</dbReference>
<gene>
    <name evidence="17" type="ORF">CTI12_AA372080</name>
</gene>
<dbReference type="SMART" id="SM00219">
    <property type="entry name" value="TyrKc"/>
    <property type="match status" value="1"/>
</dbReference>
<evidence type="ECO:0000256" key="3">
    <source>
        <dbReference type="ARBA" id="ARBA00022553"/>
    </source>
</evidence>
<dbReference type="FunFam" id="3.30.200.20:FF:000039">
    <property type="entry name" value="receptor-like protein kinase FERONIA"/>
    <property type="match status" value="1"/>
</dbReference>
<keyword evidence="13" id="KW-0675">Receptor</keyword>
<proteinExistence type="predicted"/>
<protein>
    <submittedName>
        <fullName evidence="17">Concanavalin A-like lectin/glucanase domain, Serine/threonine-protein kinase Rad53</fullName>
    </submittedName>
</protein>
<organism evidence="17 18">
    <name type="scientific">Artemisia annua</name>
    <name type="common">Sweet wormwood</name>
    <dbReference type="NCBI Taxonomy" id="35608"/>
    <lineage>
        <taxon>Eukaryota</taxon>
        <taxon>Viridiplantae</taxon>
        <taxon>Streptophyta</taxon>
        <taxon>Embryophyta</taxon>
        <taxon>Tracheophyta</taxon>
        <taxon>Spermatophyta</taxon>
        <taxon>Magnoliopsida</taxon>
        <taxon>eudicotyledons</taxon>
        <taxon>Gunneridae</taxon>
        <taxon>Pentapetalae</taxon>
        <taxon>asterids</taxon>
        <taxon>campanulids</taxon>
        <taxon>Asterales</taxon>
        <taxon>Asteraceae</taxon>
        <taxon>Asteroideae</taxon>
        <taxon>Anthemideae</taxon>
        <taxon>Artemisiinae</taxon>
        <taxon>Artemisia</taxon>
    </lineage>
</organism>
<dbReference type="GO" id="GO:0006950">
    <property type="term" value="P:response to stress"/>
    <property type="evidence" value="ECO:0007669"/>
    <property type="project" value="UniProtKB-ARBA"/>
</dbReference>
<dbReference type="EMBL" id="PKPP01005105">
    <property type="protein sequence ID" value="PWA61423.1"/>
    <property type="molecule type" value="Genomic_DNA"/>
</dbReference>
<keyword evidence="2" id="KW-0723">Serine/threonine-protein kinase</keyword>
<keyword evidence="8 15" id="KW-0547">Nucleotide-binding</keyword>
<evidence type="ECO:0000256" key="14">
    <source>
        <dbReference type="ARBA" id="ARBA00023180"/>
    </source>
</evidence>
<feature type="binding site" evidence="15">
    <location>
        <position position="67"/>
    </location>
    <ligand>
        <name>ATP</name>
        <dbReference type="ChEBI" id="CHEBI:30616"/>
    </ligand>
</feature>
<evidence type="ECO:0000256" key="7">
    <source>
        <dbReference type="ARBA" id="ARBA00022737"/>
    </source>
</evidence>
<dbReference type="InterPro" id="IPR000719">
    <property type="entry name" value="Prot_kinase_dom"/>
</dbReference>
<feature type="domain" description="Protein kinase" evidence="16">
    <location>
        <begin position="355"/>
        <end position="627"/>
    </location>
</feature>
<dbReference type="OrthoDB" id="4062651at2759"/>
<evidence type="ECO:0000256" key="8">
    <source>
        <dbReference type="ARBA" id="ARBA00022741"/>
    </source>
</evidence>
<dbReference type="Gene3D" id="1.10.510.10">
    <property type="entry name" value="Transferase(Phosphotransferase) domain 1"/>
    <property type="match status" value="2"/>
</dbReference>
<dbReference type="GO" id="GO:0004713">
    <property type="term" value="F:protein tyrosine kinase activity"/>
    <property type="evidence" value="ECO:0007669"/>
    <property type="project" value="InterPro"/>
</dbReference>
<dbReference type="FunFam" id="1.10.510.10:FF:000146">
    <property type="entry name" value="LRR receptor-like serine/threonine-protein kinase IOS1"/>
    <property type="match status" value="1"/>
</dbReference>
<evidence type="ECO:0000256" key="10">
    <source>
        <dbReference type="ARBA" id="ARBA00022840"/>
    </source>
</evidence>
<dbReference type="GO" id="GO:0005524">
    <property type="term" value="F:ATP binding"/>
    <property type="evidence" value="ECO:0007669"/>
    <property type="project" value="UniProtKB-UniRule"/>
</dbReference>
<keyword evidence="17" id="KW-0430">Lectin</keyword>
<dbReference type="Pfam" id="PF00069">
    <property type="entry name" value="Pkinase"/>
    <property type="match status" value="1"/>
</dbReference>
<keyword evidence="18" id="KW-1185">Reference proteome</keyword>
<dbReference type="CDD" id="cd14066">
    <property type="entry name" value="STKc_IRAK"/>
    <property type="match status" value="1"/>
</dbReference>
<accession>A0A2U1MJH6</accession>
<evidence type="ECO:0000256" key="15">
    <source>
        <dbReference type="PROSITE-ProRule" id="PRU10141"/>
    </source>
</evidence>
<keyword evidence="14" id="KW-0325">Glycoprotein</keyword>
<evidence type="ECO:0000256" key="9">
    <source>
        <dbReference type="ARBA" id="ARBA00022777"/>
    </source>
</evidence>
<dbReference type="GO" id="GO:0016020">
    <property type="term" value="C:membrane"/>
    <property type="evidence" value="ECO:0007669"/>
    <property type="project" value="UniProtKB-SubCell"/>
</dbReference>
<dbReference type="PANTHER" id="PTHR48006:SF92">
    <property type="entry name" value="LRR RECEPTOR-LIKE SERINE_THREONINE-PROTEIN KINASE GSO1"/>
    <property type="match status" value="1"/>
</dbReference>
<evidence type="ECO:0000256" key="1">
    <source>
        <dbReference type="ARBA" id="ARBA00004479"/>
    </source>
</evidence>
<dbReference type="Proteomes" id="UP000245207">
    <property type="component" value="Unassembled WGS sequence"/>
</dbReference>
<evidence type="ECO:0000256" key="13">
    <source>
        <dbReference type="ARBA" id="ARBA00023170"/>
    </source>
</evidence>
<dbReference type="SUPFAM" id="SSF56112">
    <property type="entry name" value="Protein kinase-like (PK-like)"/>
    <property type="match status" value="2"/>
</dbReference>
<dbReference type="PANTHER" id="PTHR48006">
    <property type="entry name" value="LEUCINE-RICH REPEAT-CONTAINING PROTEIN DDB_G0281931-RELATED"/>
    <property type="match status" value="1"/>
</dbReference>
<dbReference type="InterPro" id="IPR008271">
    <property type="entry name" value="Ser/Thr_kinase_AS"/>
</dbReference>
<dbReference type="GO" id="GO:0030246">
    <property type="term" value="F:carbohydrate binding"/>
    <property type="evidence" value="ECO:0007669"/>
    <property type="project" value="UniProtKB-KW"/>
</dbReference>
<comment type="caution">
    <text evidence="17">The sequence shown here is derived from an EMBL/GenBank/DDBJ whole genome shotgun (WGS) entry which is preliminary data.</text>
</comment>
<evidence type="ECO:0000256" key="5">
    <source>
        <dbReference type="ARBA" id="ARBA00022692"/>
    </source>
</evidence>
<dbReference type="InterPro" id="IPR011009">
    <property type="entry name" value="Kinase-like_dom_sf"/>
</dbReference>
<keyword evidence="7" id="KW-0677">Repeat</keyword>
<dbReference type="SMART" id="SM00220">
    <property type="entry name" value="S_TKc"/>
    <property type="match status" value="2"/>
</dbReference>